<dbReference type="GO" id="GO:0032790">
    <property type="term" value="P:ribosome disassembly"/>
    <property type="evidence" value="ECO:0007669"/>
    <property type="project" value="TreeGrafter"/>
</dbReference>
<evidence type="ECO:0000256" key="5">
    <source>
        <dbReference type="NCBIfam" id="TIGR00168"/>
    </source>
</evidence>
<dbReference type="PANTHER" id="PTHR10938:SF0">
    <property type="entry name" value="TRANSLATION INITIATION FACTOR IF-3, MITOCHONDRIAL"/>
    <property type="match status" value="1"/>
</dbReference>
<dbReference type="Pfam" id="PF05198">
    <property type="entry name" value="IF3_N"/>
    <property type="match status" value="1"/>
</dbReference>
<dbReference type="FunFam" id="3.10.20.80:FF:000001">
    <property type="entry name" value="Translation initiation factor IF-3"/>
    <property type="match status" value="1"/>
</dbReference>
<comment type="subcellular location">
    <subcellularLocation>
        <location evidence="4 6">Cytoplasm</location>
    </subcellularLocation>
</comment>
<dbReference type="HAMAP" id="MF_00080">
    <property type="entry name" value="IF_3"/>
    <property type="match status" value="1"/>
</dbReference>
<dbReference type="NCBIfam" id="TIGR00168">
    <property type="entry name" value="infC"/>
    <property type="match status" value="1"/>
</dbReference>
<name>A0A0B2E2L2_HELPX</name>
<dbReference type="GO" id="GO:0005829">
    <property type="term" value="C:cytosol"/>
    <property type="evidence" value="ECO:0007669"/>
    <property type="project" value="TreeGrafter"/>
</dbReference>
<dbReference type="SUPFAM" id="SSF54364">
    <property type="entry name" value="Translation initiation factor IF3, N-terminal domain"/>
    <property type="match status" value="1"/>
</dbReference>
<feature type="domain" description="Translation initiation factor 3 C-terminal" evidence="8">
    <location>
        <begin position="84"/>
        <end position="169"/>
    </location>
</feature>
<dbReference type="AlphaFoldDB" id="A0A0B2E2L2"/>
<dbReference type="SUPFAM" id="SSF55200">
    <property type="entry name" value="Translation initiation factor IF3, C-terminal domain"/>
    <property type="match status" value="1"/>
</dbReference>
<comment type="similarity">
    <text evidence="1 4 6">Belongs to the IF-3 family.</text>
</comment>
<protein>
    <recommendedName>
        <fullName evidence="4 5">Translation initiation factor IF-3</fullName>
    </recommendedName>
</protein>
<dbReference type="InterPro" id="IPR001288">
    <property type="entry name" value="Translation_initiation_fac_3"/>
</dbReference>
<evidence type="ECO:0000259" key="8">
    <source>
        <dbReference type="Pfam" id="PF00707"/>
    </source>
</evidence>
<dbReference type="GO" id="GO:0043022">
    <property type="term" value="F:ribosome binding"/>
    <property type="evidence" value="ECO:0007669"/>
    <property type="project" value="TreeGrafter"/>
</dbReference>
<reference evidence="10 11" key="1">
    <citation type="submission" date="2018-04" db="EMBL/GenBank/DDBJ databases">
        <title>Complete genome sequences of Helicobacter pylori.</title>
        <authorList>
            <person name="Palau M."/>
            <person name="Minana-Galbis D."/>
        </authorList>
    </citation>
    <scope>NUCLEOTIDE SEQUENCE [LARGE SCALE GENOMIC DNA]</scope>
    <source>
        <strain evidence="10 11">B712A</strain>
    </source>
</reference>
<sequence length="203" mass="23283">MSRNEVLLNGDINFKEVRCVGDNGEVYGIISSKEALKIAQNLGLDLVLISASAKPPVCKVMDYNKFRYQNEKKIKEAKKKQKQIEIKEIKLSTQIAQNDINYKVKHAREFIEANKHVKFKVVLKGRESQNSKAGLDVLLRVQTMMQDLANPEKEPKTEGRFVSWMFVPKAKEAPKNEKKTKENNPPFNRINLMKGENHAKNED</sequence>
<evidence type="ECO:0000259" key="9">
    <source>
        <dbReference type="Pfam" id="PF05198"/>
    </source>
</evidence>
<dbReference type="InterPro" id="IPR036788">
    <property type="entry name" value="T_IF-3_C_sf"/>
</dbReference>
<feature type="region of interest" description="Disordered" evidence="7">
    <location>
        <begin position="170"/>
        <end position="203"/>
    </location>
</feature>
<comment type="caution">
    <text evidence="10">The sequence shown here is derived from an EMBL/GenBank/DDBJ whole genome shotgun (WGS) entry which is preliminary data.</text>
</comment>
<evidence type="ECO:0000256" key="1">
    <source>
        <dbReference type="ARBA" id="ARBA00005439"/>
    </source>
</evidence>
<dbReference type="PROSITE" id="PS00938">
    <property type="entry name" value="IF3"/>
    <property type="match status" value="1"/>
</dbReference>
<dbReference type="PANTHER" id="PTHR10938">
    <property type="entry name" value="TRANSLATION INITIATION FACTOR IF-3"/>
    <property type="match status" value="1"/>
</dbReference>
<proteinExistence type="inferred from homology"/>
<dbReference type="Gene3D" id="3.30.110.10">
    <property type="entry name" value="Translation initiation factor 3 (IF-3), C-terminal domain"/>
    <property type="match status" value="1"/>
</dbReference>
<evidence type="ECO:0000313" key="10">
    <source>
        <dbReference type="EMBL" id="RKV32449.1"/>
    </source>
</evidence>
<accession>A0A0B2E2L2</accession>
<dbReference type="InterPro" id="IPR019815">
    <property type="entry name" value="Translation_initiation_fac_3_C"/>
</dbReference>
<evidence type="ECO:0000256" key="2">
    <source>
        <dbReference type="ARBA" id="ARBA00022540"/>
    </source>
</evidence>
<dbReference type="InterPro" id="IPR036787">
    <property type="entry name" value="T_IF-3_N_sf"/>
</dbReference>
<dbReference type="Proteomes" id="UP000267086">
    <property type="component" value="Unassembled WGS sequence"/>
</dbReference>
<evidence type="ECO:0000256" key="4">
    <source>
        <dbReference type="HAMAP-Rule" id="MF_00080"/>
    </source>
</evidence>
<dbReference type="RefSeq" id="WP_000089204.1">
    <property type="nucleotide sequence ID" value="NZ_CP032902.1"/>
</dbReference>
<feature type="domain" description="Translation initiation factor 3 N-terminal" evidence="9">
    <location>
        <begin position="9"/>
        <end position="77"/>
    </location>
</feature>
<dbReference type="GO" id="GO:0016020">
    <property type="term" value="C:membrane"/>
    <property type="evidence" value="ECO:0007669"/>
    <property type="project" value="TreeGrafter"/>
</dbReference>
<dbReference type="InterPro" id="IPR019814">
    <property type="entry name" value="Translation_initiation_fac_3_N"/>
</dbReference>
<evidence type="ECO:0000256" key="3">
    <source>
        <dbReference type="ARBA" id="ARBA00022917"/>
    </source>
</evidence>
<dbReference type="InterPro" id="IPR019813">
    <property type="entry name" value="Translation_initiation_fac3_CS"/>
</dbReference>
<keyword evidence="2 4" id="KW-0396">Initiation factor</keyword>
<keyword evidence="4" id="KW-0963">Cytoplasm</keyword>
<evidence type="ECO:0000256" key="6">
    <source>
        <dbReference type="RuleBase" id="RU000646"/>
    </source>
</evidence>
<dbReference type="Gene3D" id="3.10.20.80">
    <property type="entry name" value="Translation initiation factor 3 (IF-3), N-terminal domain"/>
    <property type="match status" value="1"/>
</dbReference>
<organism evidence="10 11">
    <name type="scientific">Helicobacter pylori</name>
    <name type="common">Campylobacter pylori</name>
    <dbReference type="NCBI Taxonomy" id="210"/>
    <lineage>
        <taxon>Bacteria</taxon>
        <taxon>Pseudomonadati</taxon>
        <taxon>Campylobacterota</taxon>
        <taxon>Epsilonproteobacteria</taxon>
        <taxon>Campylobacterales</taxon>
        <taxon>Helicobacteraceae</taxon>
        <taxon>Helicobacter</taxon>
    </lineage>
</organism>
<keyword evidence="3 4" id="KW-0648">Protein biosynthesis</keyword>
<gene>
    <name evidence="4 10" type="primary">infC</name>
    <name evidence="10" type="ORF">DD751_00995</name>
</gene>
<evidence type="ECO:0000313" key="11">
    <source>
        <dbReference type="Proteomes" id="UP000267086"/>
    </source>
</evidence>
<dbReference type="GO" id="GO:0003743">
    <property type="term" value="F:translation initiation factor activity"/>
    <property type="evidence" value="ECO:0007669"/>
    <property type="project" value="UniProtKB-UniRule"/>
</dbReference>
<comment type="subunit">
    <text evidence="4 6">Monomer.</text>
</comment>
<evidence type="ECO:0000256" key="7">
    <source>
        <dbReference type="SAM" id="MobiDB-lite"/>
    </source>
</evidence>
<comment type="function">
    <text evidence="4 6">IF-3 binds to the 30S ribosomal subunit and shifts the equilibrium between 70S ribosomes and their 50S and 30S subunits in favor of the free subunits, thus enhancing the availability of 30S subunits on which protein synthesis initiation begins.</text>
</comment>
<dbReference type="Pfam" id="PF00707">
    <property type="entry name" value="IF3_C"/>
    <property type="match status" value="1"/>
</dbReference>
<feature type="compositionally biased region" description="Basic and acidic residues" evidence="7">
    <location>
        <begin position="170"/>
        <end position="182"/>
    </location>
</feature>
<dbReference type="EMBL" id="QEGO01000001">
    <property type="protein sequence ID" value="RKV32449.1"/>
    <property type="molecule type" value="Genomic_DNA"/>
</dbReference>